<accession>A0ABP9FJC5</accession>
<evidence type="ECO:0000256" key="2">
    <source>
        <dbReference type="ARBA" id="ARBA00022777"/>
    </source>
</evidence>
<organism evidence="6 7">
    <name type="scientific">Tessaracoccus lubricantis</name>
    <dbReference type="NCBI Taxonomy" id="545543"/>
    <lineage>
        <taxon>Bacteria</taxon>
        <taxon>Bacillati</taxon>
        <taxon>Actinomycetota</taxon>
        <taxon>Actinomycetes</taxon>
        <taxon>Propionibacteriales</taxon>
        <taxon>Propionibacteriaceae</taxon>
        <taxon>Tessaracoccus</taxon>
    </lineage>
</organism>
<dbReference type="Pfam" id="PF02518">
    <property type="entry name" value="HATPase_c"/>
    <property type="match status" value="1"/>
</dbReference>
<sequence>MPETQWENPQSLQGLRWLTPQSLWYRDRNDVLGRVYTVVEVARGLLGVHVVLVNFLLVLPRASNPSGVIVASLALVFWHIFVSLRMRRPSRRTYMAHLADLGVTLAIILSTALVVPPGAAPLSLAGYWAGGAAAYAALFSSVRCGVVFSVVIAASMLVVPSHFSLERLGTSFVMILLTTCLGVLIEQFRTTIVEQEQERVRSAALAERERLSRLVHDGALQVLALVEREGPELGPRGIRLAALARESEMQLRSHLQDRDVLDVEHTTTVDLAAVLDKYESAKVTVSTMASLVQVPRFLADEIEAALAEVLNNVETHAGPEAKVWILLDQEMCDEVILWVRDNGVGMSAEQVGAAAQNGRMGIRDSIVGRVSALGGSAILKSSPGAGAEWELRFPIDVDAMES</sequence>
<dbReference type="InterPro" id="IPR036890">
    <property type="entry name" value="HATPase_C_sf"/>
</dbReference>
<dbReference type="SUPFAM" id="SSF55874">
    <property type="entry name" value="ATPase domain of HSP90 chaperone/DNA topoisomerase II/histidine kinase"/>
    <property type="match status" value="1"/>
</dbReference>
<feature type="domain" description="Histidine kinase/HSP90-like ATPase" evidence="5">
    <location>
        <begin position="300"/>
        <end position="395"/>
    </location>
</feature>
<keyword evidence="4" id="KW-1133">Transmembrane helix</keyword>
<keyword evidence="2" id="KW-0418">Kinase</keyword>
<evidence type="ECO:0000313" key="6">
    <source>
        <dbReference type="EMBL" id="GAA4903871.1"/>
    </source>
</evidence>
<dbReference type="EMBL" id="BAABLV010000036">
    <property type="protein sequence ID" value="GAA4903871.1"/>
    <property type="molecule type" value="Genomic_DNA"/>
</dbReference>
<protein>
    <submittedName>
        <fullName evidence="6">DUF5931 domain-containing protein</fullName>
    </submittedName>
</protein>
<proteinExistence type="predicted"/>
<dbReference type="Proteomes" id="UP001501521">
    <property type="component" value="Unassembled WGS sequence"/>
</dbReference>
<feature type="transmembrane region" description="Helical" evidence="4">
    <location>
        <begin position="168"/>
        <end position="185"/>
    </location>
</feature>
<keyword evidence="1" id="KW-0808">Transferase</keyword>
<evidence type="ECO:0000256" key="3">
    <source>
        <dbReference type="ARBA" id="ARBA00023012"/>
    </source>
</evidence>
<dbReference type="RefSeq" id="WP_345583084.1">
    <property type="nucleotide sequence ID" value="NZ_BAABLV010000036.1"/>
</dbReference>
<dbReference type="PANTHER" id="PTHR24421">
    <property type="entry name" value="NITRATE/NITRITE SENSOR PROTEIN NARX-RELATED"/>
    <property type="match status" value="1"/>
</dbReference>
<feature type="transmembrane region" description="Helical" evidence="4">
    <location>
        <begin position="135"/>
        <end position="159"/>
    </location>
</feature>
<keyword evidence="7" id="KW-1185">Reference proteome</keyword>
<keyword evidence="3" id="KW-0902">Two-component regulatory system</keyword>
<name>A0ABP9FJC5_9ACTN</name>
<evidence type="ECO:0000256" key="1">
    <source>
        <dbReference type="ARBA" id="ARBA00022679"/>
    </source>
</evidence>
<dbReference type="InterPro" id="IPR003594">
    <property type="entry name" value="HATPase_dom"/>
</dbReference>
<dbReference type="PANTHER" id="PTHR24421:SF61">
    <property type="entry name" value="OXYGEN SENSOR HISTIDINE KINASE NREB"/>
    <property type="match status" value="1"/>
</dbReference>
<keyword evidence="4" id="KW-0812">Transmembrane</keyword>
<dbReference type="InterPro" id="IPR050482">
    <property type="entry name" value="Sensor_HK_TwoCompSys"/>
</dbReference>
<feature type="transmembrane region" description="Helical" evidence="4">
    <location>
        <begin position="65"/>
        <end position="82"/>
    </location>
</feature>
<evidence type="ECO:0000259" key="5">
    <source>
        <dbReference type="Pfam" id="PF02518"/>
    </source>
</evidence>
<gene>
    <name evidence="6" type="ORF">GCM10025789_23600</name>
</gene>
<evidence type="ECO:0000256" key="4">
    <source>
        <dbReference type="SAM" id="Phobius"/>
    </source>
</evidence>
<comment type="caution">
    <text evidence="6">The sequence shown here is derived from an EMBL/GenBank/DDBJ whole genome shotgun (WGS) entry which is preliminary data.</text>
</comment>
<reference evidence="7" key="1">
    <citation type="journal article" date="2019" name="Int. J. Syst. Evol. Microbiol.">
        <title>The Global Catalogue of Microorganisms (GCM) 10K type strain sequencing project: providing services to taxonomists for standard genome sequencing and annotation.</title>
        <authorList>
            <consortium name="The Broad Institute Genomics Platform"/>
            <consortium name="The Broad Institute Genome Sequencing Center for Infectious Disease"/>
            <person name="Wu L."/>
            <person name="Ma J."/>
        </authorList>
    </citation>
    <scope>NUCLEOTIDE SEQUENCE [LARGE SCALE GENOMIC DNA]</scope>
    <source>
        <strain evidence="7">JCM 19125</strain>
    </source>
</reference>
<feature type="transmembrane region" description="Helical" evidence="4">
    <location>
        <begin position="94"/>
        <end position="115"/>
    </location>
</feature>
<feature type="transmembrane region" description="Helical" evidence="4">
    <location>
        <begin position="35"/>
        <end position="59"/>
    </location>
</feature>
<dbReference type="Gene3D" id="3.30.565.10">
    <property type="entry name" value="Histidine kinase-like ATPase, C-terminal domain"/>
    <property type="match status" value="1"/>
</dbReference>
<keyword evidence="4" id="KW-0472">Membrane</keyword>
<evidence type="ECO:0000313" key="7">
    <source>
        <dbReference type="Proteomes" id="UP001501521"/>
    </source>
</evidence>